<feature type="transmembrane region" description="Helical" evidence="1">
    <location>
        <begin position="35"/>
        <end position="53"/>
    </location>
</feature>
<name>A0A6B0SG16_9EURY</name>
<sequence>MTVSPTTLSRLGAWGQIGVVALAVVFWSLGLVNGFLAACVGYLIVTVAGIVGIARTESTIAGPLVYPFIVPGFVPLYYFATQ</sequence>
<evidence type="ECO:0000256" key="1">
    <source>
        <dbReference type="SAM" id="Phobius"/>
    </source>
</evidence>
<comment type="caution">
    <text evidence="2">The sequence shown here is derived from an EMBL/GenBank/DDBJ whole genome shotgun (WGS) entry which is preliminary data.</text>
</comment>
<evidence type="ECO:0008006" key="4">
    <source>
        <dbReference type="Google" id="ProtNLM"/>
    </source>
</evidence>
<organism evidence="2 3">
    <name type="scientific">Halobacterium bonnevillei</name>
    <dbReference type="NCBI Taxonomy" id="2692200"/>
    <lineage>
        <taxon>Archaea</taxon>
        <taxon>Methanobacteriati</taxon>
        <taxon>Methanobacteriota</taxon>
        <taxon>Stenosarchaea group</taxon>
        <taxon>Halobacteria</taxon>
        <taxon>Halobacteriales</taxon>
        <taxon>Halobacteriaceae</taxon>
        <taxon>Halobacterium</taxon>
    </lineage>
</organism>
<keyword evidence="1" id="KW-1133">Transmembrane helix</keyword>
<accession>A0A6B0SG16</accession>
<keyword evidence="1" id="KW-0472">Membrane</keyword>
<keyword evidence="3" id="KW-1185">Reference proteome</keyword>
<dbReference type="AlphaFoldDB" id="A0A6B0SG16"/>
<feature type="transmembrane region" description="Helical" evidence="1">
    <location>
        <begin position="12"/>
        <end position="29"/>
    </location>
</feature>
<evidence type="ECO:0000313" key="3">
    <source>
        <dbReference type="Proteomes" id="UP000471521"/>
    </source>
</evidence>
<dbReference type="RefSeq" id="WP_159526065.1">
    <property type="nucleotide sequence ID" value="NZ_WUUU01000047.1"/>
</dbReference>
<dbReference type="Proteomes" id="UP000471521">
    <property type="component" value="Unassembled WGS sequence"/>
</dbReference>
<evidence type="ECO:0000313" key="2">
    <source>
        <dbReference type="EMBL" id="MXR20518.1"/>
    </source>
</evidence>
<proteinExistence type="predicted"/>
<keyword evidence="1" id="KW-0812">Transmembrane</keyword>
<dbReference type="EMBL" id="WUUU01000047">
    <property type="protein sequence ID" value="MXR20518.1"/>
    <property type="molecule type" value="Genomic_DNA"/>
</dbReference>
<feature type="transmembrane region" description="Helical" evidence="1">
    <location>
        <begin position="60"/>
        <end position="80"/>
    </location>
</feature>
<reference evidence="2 3" key="1">
    <citation type="submission" date="2019-12" db="EMBL/GenBank/DDBJ databases">
        <title>Isolation and characterization of three novel carbon monoxide-oxidizing members of Halobacteria from salione crusts and soils.</title>
        <authorList>
            <person name="Myers M.R."/>
            <person name="King G.M."/>
        </authorList>
    </citation>
    <scope>NUCLEOTIDE SEQUENCE [LARGE SCALE GENOMIC DNA]</scope>
    <source>
        <strain evidence="2 3">PCN9</strain>
    </source>
</reference>
<gene>
    <name evidence="2" type="ORF">GRX66_07830</name>
</gene>
<protein>
    <recommendedName>
        <fullName evidence="4">Phosphatidate cytidylyltransferase</fullName>
    </recommendedName>
</protein>
<dbReference type="OrthoDB" id="265734at2157"/>